<sequence length="296" mass="30977">MRIVVSGASGLIGRHLVAHLRNGGHEVLTLVRHAEREPHEVQWDPSAGRLDPRRLTGVQGAVNLSGAGVGDKRWTAQYKETILRSRTESTSTLVRALLALAEQPQVLVNASAIGAYGDGGSAVLTEDSPRGGDFLAHVVQEWEGATAPATDAGLRVALARTGLLANPVGGAFGQLLTLVRLGLGGPLGSGTQWWSPISMPDELAALEFLLTHDVSGPVNLVCPEPATNLAVTAALGAALHRPTVLPAPAFALRLALGEFAGQTLASQRVVPQVLQDNGFEFRHPDVAAVTGWLARA</sequence>
<dbReference type="InterPro" id="IPR010099">
    <property type="entry name" value="SDR39U1"/>
</dbReference>
<evidence type="ECO:0000313" key="5">
    <source>
        <dbReference type="Proteomes" id="UP000238083"/>
    </source>
</evidence>
<dbReference type="RefSeq" id="WP_106208222.1">
    <property type="nucleotide sequence ID" value="NZ_PVZF01000002.1"/>
</dbReference>
<dbReference type="Proteomes" id="UP000238083">
    <property type="component" value="Unassembled WGS sequence"/>
</dbReference>
<feature type="domain" description="NAD-dependent epimerase/dehydratase" evidence="2">
    <location>
        <begin position="3"/>
        <end position="128"/>
    </location>
</feature>
<evidence type="ECO:0000259" key="2">
    <source>
        <dbReference type="Pfam" id="PF01370"/>
    </source>
</evidence>
<dbReference type="EMBL" id="PVZF01000002">
    <property type="protein sequence ID" value="PRY17446.1"/>
    <property type="molecule type" value="Genomic_DNA"/>
</dbReference>
<feature type="domain" description="DUF1731" evidence="3">
    <location>
        <begin position="247"/>
        <end position="287"/>
    </location>
</feature>
<dbReference type="Gene3D" id="3.40.50.720">
    <property type="entry name" value="NAD(P)-binding Rossmann-like Domain"/>
    <property type="match status" value="1"/>
</dbReference>
<reference evidence="4 5" key="1">
    <citation type="submission" date="2018-03" db="EMBL/GenBank/DDBJ databases">
        <title>Genomic Encyclopedia of Archaeal and Bacterial Type Strains, Phase II (KMG-II): from individual species to whole genera.</title>
        <authorList>
            <person name="Goeker M."/>
        </authorList>
    </citation>
    <scope>NUCLEOTIDE SEQUENCE [LARGE SCALE GENOMIC DNA]</scope>
    <source>
        <strain evidence="4 5">DSM 19711</strain>
    </source>
</reference>
<accession>A0A2T0R8E8</accession>
<protein>
    <recommendedName>
        <fullName evidence="6">TIGR01777 family protein</fullName>
    </recommendedName>
</protein>
<dbReference type="AlphaFoldDB" id="A0A2T0R8E8"/>
<comment type="caution">
    <text evidence="4">The sequence shown here is derived from an EMBL/GenBank/DDBJ whole genome shotgun (WGS) entry which is preliminary data.</text>
</comment>
<dbReference type="InterPro" id="IPR036291">
    <property type="entry name" value="NAD(P)-bd_dom_sf"/>
</dbReference>
<dbReference type="PANTHER" id="PTHR11092:SF0">
    <property type="entry name" value="EPIMERASE FAMILY PROTEIN SDR39U1"/>
    <property type="match status" value="1"/>
</dbReference>
<dbReference type="NCBIfam" id="TIGR01777">
    <property type="entry name" value="yfcH"/>
    <property type="match status" value="1"/>
</dbReference>
<evidence type="ECO:0008006" key="6">
    <source>
        <dbReference type="Google" id="ProtNLM"/>
    </source>
</evidence>
<dbReference type="Pfam" id="PF01370">
    <property type="entry name" value="Epimerase"/>
    <property type="match status" value="1"/>
</dbReference>
<dbReference type="Pfam" id="PF08338">
    <property type="entry name" value="DUF1731"/>
    <property type="match status" value="1"/>
</dbReference>
<evidence type="ECO:0000259" key="3">
    <source>
        <dbReference type="Pfam" id="PF08338"/>
    </source>
</evidence>
<name>A0A2T0R8E8_9ACTN</name>
<gene>
    <name evidence="4" type="ORF">CLV37_102409</name>
</gene>
<proteinExistence type="inferred from homology"/>
<dbReference type="InterPro" id="IPR001509">
    <property type="entry name" value="Epimerase_deHydtase"/>
</dbReference>
<dbReference type="InterPro" id="IPR013549">
    <property type="entry name" value="DUF1731"/>
</dbReference>
<dbReference type="SUPFAM" id="SSF51735">
    <property type="entry name" value="NAD(P)-binding Rossmann-fold domains"/>
    <property type="match status" value="1"/>
</dbReference>
<keyword evidence="5" id="KW-1185">Reference proteome</keyword>
<dbReference type="PANTHER" id="PTHR11092">
    <property type="entry name" value="SUGAR NUCLEOTIDE EPIMERASE RELATED"/>
    <property type="match status" value="1"/>
</dbReference>
<evidence type="ECO:0000256" key="1">
    <source>
        <dbReference type="ARBA" id="ARBA00009353"/>
    </source>
</evidence>
<evidence type="ECO:0000313" key="4">
    <source>
        <dbReference type="EMBL" id="PRY17446.1"/>
    </source>
</evidence>
<dbReference type="OrthoDB" id="9801773at2"/>
<comment type="similarity">
    <text evidence="1">Belongs to the NAD(P)-dependent epimerase/dehydratase family. SDR39U1 subfamily.</text>
</comment>
<organism evidence="4 5">
    <name type="scientific">Kineococcus rhizosphaerae</name>
    <dbReference type="NCBI Taxonomy" id="559628"/>
    <lineage>
        <taxon>Bacteria</taxon>
        <taxon>Bacillati</taxon>
        <taxon>Actinomycetota</taxon>
        <taxon>Actinomycetes</taxon>
        <taxon>Kineosporiales</taxon>
        <taxon>Kineosporiaceae</taxon>
        <taxon>Kineococcus</taxon>
    </lineage>
</organism>